<dbReference type="Proteomes" id="UP001162501">
    <property type="component" value="Chromosome 17"/>
</dbReference>
<sequence length="100" mass="11220">MSSAKASFHEHWRQDRAGMRGACKRHRPAENQSQSFRPRKAVSRVNGSLHEETPCNREKCVTLTLGAQLSNASLLRNRKARVNAAIHLPLRTLHSAKPKA</sequence>
<accession>A0ACB0E8W5</accession>
<reference evidence="1" key="1">
    <citation type="submission" date="2023-05" db="EMBL/GenBank/DDBJ databases">
        <authorList>
            <consortium name="ELIXIR-Norway"/>
        </authorList>
    </citation>
    <scope>NUCLEOTIDE SEQUENCE</scope>
</reference>
<evidence type="ECO:0000313" key="2">
    <source>
        <dbReference type="Proteomes" id="UP001162501"/>
    </source>
</evidence>
<dbReference type="EMBL" id="OX596101">
    <property type="protein sequence ID" value="CAI9696783.1"/>
    <property type="molecule type" value="Genomic_DNA"/>
</dbReference>
<name>A0ACB0E8W5_RANTA</name>
<organism evidence="1 2">
    <name type="scientific">Rangifer tarandus platyrhynchus</name>
    <name type="common">Svalbard reindeer</name>
    <dbReference type="NCBI Taxonomy" id="3082113"/>
    <lineage>
        <taxon>Eukaryota</taxon>
        <taxon>Metazoa</taxon>
        <taxon>Chordata</taxon>
        <taxon>Craniata</taxon>
        <taxon>Vertebrata</taxon>
        <taxon>Euteleostomi</taxon>
        <taxon>Mammalia</taxon>
        <taxon>Eutheria</taxon>
        <taxon>Laurasiatheria</taxon>
        <taxon>Artiodactyla</taxon>
        <taxon>Ruminantia</taxon>
        <taxon>Pecora</taxon>
        <taxon>Cervidae</taxon>
        <taxon>Odocoileinae</taxon>
        <taxon>Rangifer</taxon>
    </lineage>
</organism>
<protein>
    <submittedName>
        <fullName evidence="1">Uncharacterized protein</fullName>
    </submittedName>
</protein>
<evidence type="ECO:0000313" key="1">
    <source>
        <dbReference type="EMBL" id="CAI9696783.1"/>
    </source>
</evidence>
<gene>
    <name evidence="1" type="ORF">MRATA1EN3_LOCUS7996</name>
</gene>
<proteinExistence type="predicted"/>